<proteinExistence type="predicted"/>
<evidence type="ECO:0000259" key="1">
    <source>
        <dbReference type="PROSITE" id="PS50004"/>
    </source>
</evidence>
<dbReference type="Proteomes" id="UP000289738">
    <property type="component" value="Chromosome B02"/>
</dbReference>
<keyword evidence="3" id="KW-1185">Reference proteome</keyword>
<dbReference type="SUPFAM" id="SSF49562">
    <property type="entry name" value="C2 domain (Calcium/lipid-binding domain, CaLB)"/>
    <property type="match status" value="1"/>
</dbReference>
<reference evidence="2 3" key="1">
    <citation type="submission" date="2019-01" db="EMBL/GenBank/DDBJ databases">
        <title>Sequencing of cultivated peanut Arachis hypogaea provides insights into genome evolution and oil improvement.</title>
        <authorList>
            <person name="Chen X."/>
        </authorList>
    </citation>
    <scope>NUCLEOTIDE SEQUENCE [LARGE SCALE GENOMIC DNA]</scope>
    <source>
        <strain evidence="3">cv. Fuhuasheng</strain>
        <tissue evidence="2">Leaves</tissue>
    </source>
</reference>
<dbReference type="SMART" id="SM00239">
    <property type="entry name" value="C2"/>
    <property type="match status" value="1"/>
</dbReference>
<dbReference type="Gene3D" id="2.60.40.150">
    <property type="entry name" value="C2 domain"/>
    <property type="match status" value="1"/>
</dbReference>
<dbReference type="AlphaFoldDB" id="A0A445ADQ3"/>
<accession>A0A445ADQ3</accession>
<gene>
    <name evidence="2" type="ORF">Ahy_B02g058053</name>
</gene>
<evidence type="ECO:0000313" key="2">
    <source>
        <dbReference type="EMBL" id="RYR24551.1"/>
    </source>
</evidence>
<dbReference type="EMBL" id="SDMP01000012">
    <property type="protein sequence ID" value="RYR24551.1"/>
    <property type="molecule type" value="Genomic_DNA"/>
</dbReference>
<dbReference type="PROSITE" id="PS50004">
    <property type="entry name" value="C2"/>
    <property type="match status" value="1"/>
</dbReference>
<sequence>MDSIKTKPRTLELTVLSAENLRVNGKTATKNVFVVVRAESLTAHTTSCKGNGSNSNGFVSWNEKFVVEIAAHARSIAFEVKCKTSPTGSVRDVGVARVALSDFLGTVVPDHCLQFLCYRLRDWDGLKNGVINFSVRDLAAAPPLAKVVGGGCDGFHGFQEVVGVKSEGCSSSSASDNAVVTGIPVWWRNNI</sequence>
<dbReference type="InterPro" id="IPR000008">
    <property type="entry name" value="C2_dom"/>
</dbReference>
<dbReference type="Pfam" id="PF00168">
    <property type="entry name" value="C2"/>
    <property type="match status" value="1"/>
</dbReference>
<dbReference type="PANTHER" id="PTHR32246">
    <property type="entry name" value="INGRESSION PROTEIN FIC1"/>
    <property type="match status" value="1"/>
</dbReference>
<dbReference type="InterPro" id="IPR035892">
    <property type="entry name" value="C2_domain_sf"/>
</dbReference>
<dbReference type="PANTHER" id="PTHR32246:SF74">
    <property type="entry name" value="BON1-ASSOCIATED-LIKE PROTEIN"/>
    <property type="match status" value="1"/>
</dbReference>
<organism evidence="2 3">
    <name type="scientific">Arachis hypogaea</name>
    <name type="common">Peanut</name>
    <dbReference type="NCBI Taxonomy" id="3818"/>
    <lineage>
        <taxon>Eukaryota</taxon>
        <taxon>Viridiplantae</taxon>
        <taxon>Streptophyta</taxon>
        <taxon>Embryophyta</taxon>
        <taxon>Tracheophyta</taxon>
        <taxon>Spermatophyta</taxon>
        <taxon>Magnoliopsida</taxon>
        <taxon>eudicotyledons</taxon>
        <taxon>Gunneridae</taxon>
        <taxon>Pentapetalae</taxon>
        <taxon>rosids</taxon>
        <taxon>fabids</taxon>
        <taxon>Fabales</taxon>
        <taxon>Fabaceae</taxon>
        <taxon>Papilionoideae</taxon>
        <taxon>50 kb inversion clade</taxon>
        <taxon>dalbergioids sensu lato</taxon>
        <taxon>Dalbergieae</taxon>
        <taxon>Pterocarpus clade</taxon>
        <taxon>Arachis</taxon>
    </lineage>
</organism>
<name>A0A445ADQ3_ARAHY</name>
<comment type="caution">
    <text evidence="2">The sequence shown here is derived from an EMBL/GenBank/DDBJ whole genome shotgun (WGS) entry which is preliminary data.</text>
</comment>
<protein>
    <recommendedName>
        <fullName evidence="1">C2 domain-containing protein</fullName>
    </recommendedName>
</protein>
<evidence type="ECO:0000313" key="3">
    <source>
        <dbReference type="Proteomes" id="UP000289738"/>
    </source>
</evidence>
<feature type="domain" description="C2" evidence="1">
    <location>
        <begin position="1"/>
        <end position="113"/>
    </location>
</feature>